<feature type="transmembrane region" description="Helical" evidence="1">
    <location>
        <begin position="213"/>
        <end position="230"/>
    </location>
</feature>
<protein>
    <recommendedName>
        <fullName evidence="4">Abortive infection protein</fullName>
    </recommendedName>
</protein>
<evidence type="ECO:0000313" key="2">
    <source>
        <dbReference type="EMBL" id="EHQ04734.1"/>
    </source>
</evidence>
<dbReference type="HOGENOM" id="CLU_1193662_0_0_12"/>
<keyword evidence="1" id="KW-0812">Transmembrane</keyword>
<accession>H2CGQ8</accession>
<feature type="transmembrane region" description="Helical" evidence="1">
    <location>
        <begin position="76"/>
        <end position="97"/>
    </location>
</feature>
<dbReference type="Proteomes" id="UP000005737">
    <property type="component" value="Unassembled WGS sequence"/>
</dbReference>
<dbReference type="STRING" id="183.GCA_002009735_04096"/>
<keyword evidence="1" id="KW-0472">Membrane</keyword>
<dbReference type="AlphaFoldDB" id="H2CGQ8"/>
<feature type="transmembrane region" description="Helical" evidence="1">
    <location>
        <begin position="44"/>
        <end position="64"/>
    </location>
</feature>
<proteinExistence type="predicted"/>
<dbReference type="RefSeq" id="WP_002768726.1">
    <property type="nucleotide sequence ID" value="NZ_JH597773.1"/>
</dbReference>
<feature type="transmembrane region" description="Helical" evidence="1">
    <location>
        <begin position="12"/>
        <end position="32"/>
    </location>
</feature>
<feature type="transmembrane region" description="Helical" evidence="1">
    <location>
        <begin position="151"/>
        <end position="171"/>
    </location>
</feature>
<keyword evidence="3" id="KW-1185">Reference proteome</keyword>
<organism evidence="2 3">
    <name type="scientific">Leptonema illini DSM 21528</name>
    <dbReference type="NCBI Taxonomy" id="929563"/>
    <lineage>
        <taxon>Bacteria</taxon>
        <taxon>Pseudomonadati</taxon>
        <taxon>Spirochaetota</taxon>
        <taxon>Spirochaetia</taxon>
        <taxon>Leptospirales</taxon>
        <taxon>Leptospiraceae</taxon>
        <taxon>Leptonema</taxon>
    </lineage>
</organism>
<keyword evidence="1" id="KW-1133">Transmembrane helix</keyword>
<gene>
    <name evidence="2" type="ORF">Lepil_0023</name>
</gene>
<reference evidence="2 3" key="1">
    <citation type="submission" date="2011-10" db="EMBL/GenBank/DDBJ databases">
        <title>The Improved High-Quality Draft genome of Leptonema illini DSM 21528.</title>
        <authorList>
            <consortium name="US DOE Joint Genome Institute (JGI-PGF)"/>
            <person name="Lucas S."/>
            <person name="Copeland A."/>
            <person name="Lapidus A."/>
            <person name="Glavina del Rio T."/>
            <person name="Dalin E."/>
            <person name="Tice H."/>
            <person name="Bruce D."/>
            <person name="Goodwin L."/>
            <person name="Pitluck S."/>
            <person name="Peters L."/>
            <person name="Mikhailova N."/>
            <person name="Held B."/>
            <person name="Kyrpides N."/>
            <person name="Mavromatis K."/>
            <person name="Ivanova N."/>
            <person name="Markowitz V."/>
            <person name="Cheng J.-F."/>
            <person name="Hugenholtz P."/>
            <person name="Woyke T."/>
            <person name="Wu D."/>
            <person name="Gronow S."/>
            <person name="Wellnitz S."/>
            <person name="Brambilla E.-M."/>
            <person name="Klenk H.-P."/>
            <person name="Eisen J.A."/>
        </authorList>
    </citation>
    <scope>NUCLEOTIDE SEQUENCE [LARGE SCALE GENOMIC DNA]</scope>
    <source>
        <strain evidence="2 3">DSM 21528</strain>
    </source>
</reference>
<feature type="transmembrane region" description="Helical" evidence="1">
    <location>
        <begin position="117"/>
        <end position="142"/>
    </location>
</feature>
<evidence type="ECO:0008006" key="4">
    <source>
        <dbReference type="Google" id="ProtNLM"/>
    </source>
</evidence>
<evidence type="ECO:0000313" key="3">
    <source>
        <dbReference type="Proteomes" id="UP000005737"/>
    </source>
</evidence>
<sequence>MDMNRGQLCNDRITLAAISAFALFCSTIVLLIDPESFERFLGSLHPLLAFLAASFLAFFCYGFFLKRGWLVVIRPVPARLIGVLVGLAVLFAAMAIAVDVITPFPEEMNVAFPVSLFYYPAMAFLAETVFHLVPLVVLLLLLGRMSGDGRWIWPALLLAAMIEPAFQVVIAAPENADLSLRDIWVGFHVLAINLVLVILLNRFGFLVAYSFRVGYYLLWHVAWGFLRIQVLF</sequence>
<evidence type="ECO:0000256" key="1">
    <source>
        <dbReference type="SAM" id="Phobius"/>
    </source>
</evidence>
<dbReference type="EMBL" id="JH597773">
    <property type="protein sequence ID" value="EHQ04734.1"/>
    <property type="molecule type" value="Genomic_DNA"/>
</dbReference>
<name>H2CGQ8_9LEPT</name>
<feature type="transmembrane region" description="Helical" evidence="1">
    <location>
        <begin position="183"/>
        <end position="201"/>
    </location>
</feature>